<feature type="compositionally biased region" description="Basic and acidic residues" evidence="6">
    <location>
        <begin position="457"/>
        <end position="473"/>
    </location>
</feature>
<name>A0A921YLJ9_MANSE</name>
<reference evidence="9" key="2">
    <citation type="submission" date="2020-12" db="EMBL/GenBank/DDBJ databases">
        <authorList>
            <person name="Kanost M."/>
        </authorList>
    </citation>
    <scope>NUCLEOTIDE SEQUENCE</scope>
</reference>
<evidence type="ECO:0000256" key="7">
    <source>
        <dbReference type="SAM" id="SignalP"/>
    </source>
</evidence>
<dbReference type="SUPFAM" id="SSF57625">
    <property type="entry name" value="Invertebrate chitin-binding proteins"/>
    <property type="match status" value="9"/>
</dbReference>
<feature type="chain" id="PRO_5038276272" description="Chitin-binding type-2 domain-containing protein" evidence="7">
    <location>
        <begin position="18"/>
        <end position="810"/>
    </location>
</feature>
<keyword evidence="1" id="KW-0147">Chitin-binding</keyword>
<dbReference type="EMBL" id="JH668287">
    <property type="protein sequence ID" value="KAG6441556.1"/>
    <property type="molecule type" value="Genomic_DNA"/>
</dbReference>
<feature type="domain" description="Chitin-binding type-2" evidence="8">
    <location>
        <begin position="217"/>
        <end position="274"/>
    </location>
</feature>
<comment type="caution">
    <text evidence="9">The sequence shown here is derived from an EMBL/GenBank/DDBJ whole genome shotgun (WGS) entry which is preliminary data.</text>
</comment>
<dbReference type="PANTHER" id="PTHR23301:SF0">
    <property type="entry name" value="CHITIN-BINDING TYPE-2 DOMAIN-CONTAINING PROTEIN-RELATED"/>
    <property type="match status" value="1"/>
</dbReference>
<dbReference type="PANTHER" id="PTHR23301">
    <property type="entry name" value="CHITIN BINDING PERITROPHIN-A"/>
    <property type="match status" value="1"/>
</dbReference>
<feature type="region of interest" description="Disordered" evidence="6">
    <location>
        <begin position="451"/>
        <end position="477"/>
    </location>
</feature>
<feature type="region of interest" description="Disordered" evidence="6">
    <location>
        <begin position="275"/>
        <end position="307"/>
    </location>
</feature>
<evidence type="ECO:0000256" key="4">
    <source>
        <dbReference type="ARBA" id="ARBA00023157"/>
    </source>
</evidence>
<dbReference type="PROSITE" id="PS50940">
    <property type="entry name" value="CHIT_BIND_II"/>
    <property type="match status" value="9"/>
</dbReference>
<dbReference type="AlphaFoldDB" id="A0A921YLJ9"/>
<gene>
    <name evidence="9" type="ORF">O3G_MSEX001893</name>
</gene>
<feature type="signal peptide" evidence="7">
    <location>
        <begin position="1"/>
        <end position="17"/>
    </location>
</feature>
<feature type="compositionally biased region" description="Basic and acidic residues" evidence="6">
    <location>
        <begin position="562"/>
        <end position="571"/>
    </location>
</feature>
<feature type="domain" description="Chitin-binding type-2" evidence="8">
    <location>
        <begin position="125"/>
        <end position="182"/>
    </location>
</feature>
<sequence length="810" mass="90704">MRGILVTLFSVTALTSAAVVNPRCHKDPSQAAAICRPAGSEGVLVAHERCDKFYKCSHGKPVALVCPSNLLYNPELGYCDWPNAVDCGNRVVPGQGDQHGNGSVESDEDKEVFDNSGHEDPSQAHAICARPGSDGALIAHEHCTKFYKCFQSHPVEMKCPPSLNYNYKIKQCDWPQNVDCGNRVIPNEEDDSGSGNGPGDAGDNNNSSCNCNPSEAPEICAKNDSEGVLVAHEKCNKFYKCSHGLPTSQNCPPNLLYNAHLKACDWPHNVQCGDRVQPEHNDSEDNSKNEDDDVEEGHSDPSQAPSICAKNDSDSILIAHELCNHFYICLHGRPLPINCPPGLHFNPKSRKCDWPENVECRDRIIPEENTNITGVVEEKREIYNDPSKAAEICAQYDSVLVAHEKCNRFYQCAGGRPVERKCPRGLVYNYNVGQCDWISNVECGNRIIAEEEEEIKEPEPEPEKDVAGHEDPSKAPTICAEEESDGTLVAHEHCNQFYICSARVPVARPCPKGLMYNAKKERCDWADSVNCGDRIIPNDNIENCTQDNDNNTDDSNDDDNDDHQGNDDPSKAPEICAEEDSAGVLISHEYCNQFYICENSRPLTMKCPKNLLFNPKKNQCDWAQNVNCRGRIHVKDNVQARNLFRRETAGYDYPSNARNVCANEESEDVLLAHKYCNKFYQCANHEPVQRICPRGLYFSSEAQFCDWPEKVDCGDRIIPKENEDDADKDDSEKEKEPVGSNYDDPSKAPEICAQKDSDNVQVAHEYCNKFYKCVNNQPFPMKCPENLYYNPKIGRCDWQNNVQCNGRIKE</sequence>
<feature type="domain" description="Chitin-binding type-2" evidence="8">
    <location>
        <begin position="476"/>
        <end position="533"/>
    </location>
</feature>
<dbReference type="SMART" id="SM00494">
    <property type="entry name" value="ChtBD2"/>
    <property type="match status" value="9"/>
</dbReference>
<keyword evidence="3" id="KW-0677">Repeat</keyword>
<feature type="domain" description="Chitin-binding type-2" evidence="8">
    <location>
        <begin position="573"/>
        <end position="630"/>
    </location>
</feature>
<dbReference type="GO" id="GO:0008061">
    <property type="term" value="F:chitin binding"/>
    <property type="evidence" value="ECO:0007669"/>
    <property type="project" value="UniProtKB-KW"/>
</dbReference>
<proteinExistence type="predicted"/>
<evidence type="ECO:0000313" key="10">
    <source>
        <dbReference type="Proteomes" id="UP000791440"/>
    </source>
</evidence>
<feature type="region of interest" description="Disordered" evidence="6">
    <location>
        <begin position="719"/>
        <end position="750"/>
    </location>
</feature>
<evidence type="ECO:0000256" key="6">
    <source>
        <dbReference type="SAM" id="MobiDB-lite"/>
    </source>
</evidence>
<reference evidence="9" key="1">
    <citation type="journal article" date="2016" name="Insect Biochem. Mol. Biol.">
        <title>Multifaceted biological insights from a draft genome sequence of the tobacco hornworm moth, Manduca sexta.</title>
        <authorList>
            <person name="Kanost M.R."/>
            <person name="Arrese E.L."/>
            <person name="Cao X."/>
            <person name="Chen Y.R."/>
            <person name="Chellapilla S."/>
            <person name="Goldsmith M.R."/>
            <person name="Grosse-Wilde E."/>
            <person name="Heckel D.G."/>
            <person name="Herndon N."/>
            <person name="Jiang H."/>
            <person name="Papanicolaou A."/>
            <person name="Qu J."/>
            <person name="Soulages J.L."/>
            <person name="Vogel H."/>
            <person name="Walters J."/>
            <person name="Waterhouse R.M."/>
            <person name="Ahn S.J."/>
            <person name="Almeida F.C."/>
            <person name="An C."/>
            <person name="Aqrawi P."/>
            <person name="Bretschneider A."/>
            <person name="Bryant W.B."/>
            <person name="Bucks S."/>
            <person name="Chao H."/>
            <person name="Chevignon G."/>
            <person name="Christen J.M."/>
            <person name="Clarke D.F."/>
            <person name="Dittmer N.T."/>
            <person name="Ferguson L.C.F."/>
            <person name="Garavelou S."/>
            <person name="Gordon K.H.J."/>
            <person name="Gunaratna R.T."/>
            <person name="Han Y."/>
            <person name="Hauser F."/>
            <person name="He Y."/>
            <person name="Heidel-Fischer H."/>
            <person name="Hirsh A."/>
            <person name="Hu Y."/>
            <person name="Jiang H."/>
            <person name="Kalra D."/>
            <person name="Klinner C."/>
            <person name="Konig C."/>
            <person name="Kovar C."/>
            <person name="Kroll A.R."/>
            <person name="Kuwar S.S."/>
            <person name="Lee S.L."/>
            <person name="Lehman R."/>
            <person name="Li K."/>
            <person name="Li Z."/>
            <person name="Liang H."/>
            <person name="Lovelace S."/>
            <person name="Lu Z."/>
            <person name="Mansfield J.H."/>
            <person name="McCulloch K.J."/>
            <person name="Mathew T."/>
            <person name="Morton B."/>
            <person name="Muzny D.M."/>
            <person name="Neunemann D."/>
            <person name="Ongeri F."/>
            <person name="Pauchet Y."/>
            <person name="Pu L.L."/>
            <person name="Pyrousis I."/>
            <person name="Rao X.J."/>
            <person name="Redding A."/>
            <person name="Roesel C."/>
            <person name="Sanchez-Gracia A."/>
            <person name="Schaack S."/>
            <person name="Shukla A."/>
            <person name="Tetreau G."/>
            <person name="Wang Y."/>
            <person name="Xiong G.H."/>
            <person name="Traut W."/>
            <person name="Walsh T.K."/>
            <person name="Worley K.C."/>
            <person name="Wu D."/>
            <person name="Wu W."/>
            <person name="Wu Y.Q."/>
            <person name="Zhang X."/>
            <person name="Zou Z."/>
            <person name="Zucker H."/>
            <person name="Briscoe A.D."/>
            <person name="Burmester T."/>
            <person name="Clem R.J."/>
            <person name="Feyereisen R."/>
            <person name="Grimmelikhuijzen C.J.P."/>
            <person name="Hamodrakas S.J."/>
            <person name="Hansson B.S."/>
            <person name="Huguet E."/>
            <person name="Jermiin L.S."/>
            <person name="Lan Q."/>
            <person name="Lehman H.K."/>
            <person name="Lorenzen M."/>
            <person name="Merzendorfer H."/>
            <person name="Michalopoulos I."/>
            <person name="Morton D.B."/>
            <person name="Muthukrishnan S."/>
            <person name="Oakeshott J.G."/>
            <person name="Palmer W."/>
            <person name="Park Y."/>
            <person name="Passarelli A.L."/>
            <person name="Rozas J."/>
            <person name="Schwartz L.M."/>
            <person name="Smith W."/>
            <person name="Southgate A."/>
            <person name="Vilcinskas A."/>
            <person name="Vogt R."/>
            <person name="Wang P."/>
            <person name="Werren J."/>
            <person name="Yu X.Q."/>
            <person name="Zhou J.J."/>
            <person name="Brown S.J."/>
            <person name="Scherer S.E."/>
            <person name="Richards S."/>
            <person name="Blissard G.W."/>
        </authorList>
    </citation>
    <scope>NUCLEOTIDE SEQUENCE</scope>
</reference>
<dbReference type="Proteomes" id="UP000791440">
    <property type="component" value="Unassembled WGS sequence"/>
</dbReference>
<feature type="region of interest" description="Disordered" evidence="6">
    <location>
        <begin position="95"/>
        <end position="125"/>
    </location>
</feature>
<feature type="compositionally biased region" description="Acidic residues" evidence="6">
    <location>
        <begin position="550"/>
        <end position="561"/>
    </location>
</feature>
<keyword evidence="5" id="KW-0325">Glycoprotein</keyword>
<dbReference type="GO" id="GO:0005576">
    <property type="term" value="C:extracellular region"/>
    <property type="evidence" value="ECO:0007669"/>
    <property type="project" value="InterPro"/>
</dbReference>
<organism evidence="9 10">
    <name type="scientific">Manduca sexta</name>
    <name type="common">Tobacco hawkmoth</name>
    <name type="synonym">Tobacco hornworm</name>
    <dbReference type="NCBI Taxonomy" id="7130"/>
    <lineage>
        <taxon>Eukaryota</taxon>
        <taxon>Metazoa</taxon>
        <taxon>Ecdysozoa</taxon>
        <taxon>Arthropoda</taxon>
        <taxon>Hexapoda</taxon>
        <taxon>Insecta</taxon>
        <taxon>Pterygota</taxon>
        <taxon>Neoptera</taxon>
        <taxon>Endopterygota</taxon>
        <taxon>Lepidoptera</taxon>
        <taxon>Glossata</taxon>
        <taxon>Ditrysia</taxon>
        <taxon>Bombycoidea</taxon>
        <taxon>Sphingidae</taxon>
        <taxon>Sphinginae</taxon>
        <taxon>Sphingini</taxon>
        <taxon>Manduca</taxon>
    </lineage>
</organism>
<evidence type="ECO:0000256" key="3">
    <source>
        <dbReference type="ARBA" id="ARBA00022737"/>
    </source>
</evidence>
<evidence type="ECO:0000313" key="9">
    <source>
        <dbReference type="EMBL" id="KAG6441556.1"/>
    </source>
</evidence>
<dbReference type="Pfam" id="PF01607">
    <property type="entry name" value="CBM_14"/>
    <property type="match status" value="9"/>
</dbReference>
<evidence type="ECO:0000259" key="8">
    <source>
        <dbReference type="PROSITE" id="PS50940"/>
    </source>
</evidence>
<feature type="compositionally biased region" description="Basic and acidic residues" evidence="6">
    <location>
        <begin position="112"/>
        <end position="122"/>
    </location>
</feature>
<evidence type="ECO:0000256" key="2">
    <source>
        <dbReference type="ARBA" id="ARBA00022729"/>
    </source>
</evidence>
<keyword evidence="2 7" id="KW-0732">Signal</keyword>
<feature type="compositionally biased region" description="Basic and acidic residues" evidence="6">
    <location>
        <begin position="276"/>
        <end position="289"/>
    </location>
</feature>
<feature type="domain" description="Chitin-binding type-2" evidence="8">
    <location>
        <begin position="749"/>
        <end position="806"/>
    </location>
</feature>
<keyword evidence="10" id="KW-1185">Reference proteome</keyword>
<dbReference type="Gene3D" id="2.170.140.10">
    <property type="entry name" value="Chitin binding domain"/>
    <property type="match status" value="9"/>
</dbReference>
<evidence type="ECO:0000256" key="5">
    <source>
        <dbReference type="ARBA" id="ARBA00023180"/>
    </source>
</evidence>
<dbReference type="InterPro" id="IPR051940">
    <property type="entry name" value="Chitin_bind-dev_reg"/>
</dbReference>
<protein>
    <recommendedName>
        <fullName evidence="8">Chitin-binding type-2 domain-containing protein</fullName>
    </recommendedName>
</protein>
<dbReference type="InterPro" id="IPR002557">
    <property type="entry name" value="Chitin-bd_dom"/>
</dbReference>
<accession>A0A921YLJ9</accession>
<feature type="domain" description="Chitin-binding type-2" evidence="8">
    <location>
        <begin position="658"/>
        <end position="715"/>
    </location>
</feature>
<keyword evidence="4" id="KW-1015">Disulfide bond</keyword>
<dbReference type="EMBL" id="JH668287">
    <property type="protein sequence ID" value="KAG6441555.1"/>
    <property type="molecule type" value="Genomic_DNA"/>
</dbReference>
<feature type="region of interest" description="Disordered" evidence="6">
    <location>
        <begin position="542"/>
        <end position="574"/>
    </location>
</feature>
<dbReference type="InterPro" id="IPR036508">
    <property type="entry name" value="Chitin-bd_dom_sf"/>
</dbReference>
<feature type="domain" description="Chitin-binding type-2" evidence="8">
    <location>
        <begin position="32"/>
        <end position="89"/>
    </location>
</feature>
<evidence type="ECO:0000256" key="1">
    <source>
        <dbReference type="ARBA" id="ARBA00022669"/>
    </source>
</evidence>
<feature type="domain" description="Chitin-binding type-2" evidence="8">
    <location>
        <begin position="390"/>
        <end position="445"/>
    </location>
</feature>
<feature type="domain" description="Chitin-binding type-2" evidence="8">
    <location>
        <begin position="305"/>
        <end position="362"/>
    </location>
</feature>